<dbReference type="OrthoDB" id="2740448at2759"/>
<protein>
    <recommendedName>
        <fullName evidence="3">Zn(2)-C6 fungal-type domain-containing protein</fullName>
    </recommendedName>
</protein>
<evidence type="ECO:0000256" key="1">
    <source>
        <dbReference type="ARBA" id="ARBA00023242"/>
    </source>
</evidence>
<dbReference type="Gene3D" id="4.10.240.10">
    <property type="entry name" value="Zn(2)-C6 fungal-type DNA-binding domain"/>
    <property type="match status" value="1"/>
</dbReference>
<dbReference type="CDD" id="cd00067">
    <property type="entry name" value="GAL4"/>
    <property type="match status" value="1"/>
</dbReference>
<dbReference type="GO" id="GO:0000981">
    <property type="term" value="F:DNA-binding transcription factor activity, RNA polymerase II-specific"/>
    <property type="evidence" value="ECO:0007669"/>
    <property type="project" value="InterPro"/>
</dbReference>
<dbReference type="Proteomes" id="UP000736672">
    <property type="component" value="Unassembled WGS sequence"/>
</dbReference>
<dbReference type="AlphaFoldDB" id="A0A9P9JXB3"/>
<dbReference type="PANTHER" id="PTHR31668">
    <property type="entry name" value="GLUCOSE TRANSPORT TRANSCRIPTION REGULATOR RGT1-RELATED-RELATED"/>
    <property type="match status" value="1"/>
</dbReference>
<keyword evidence="5" id="KW-1185">Reference proteome</keyword>
<dbReference type="SMART" id="SM00066">
    <property type="entry name" value="GAL4"/>
    <property type="match status" value="1"/>
</dbReference>
<evidence type="ECO:0000313" key="4">
    <source>
        <dbReference type="EMBL" id="KAH7240433.1"/>
    </source>
</evidence>
<gene>
    <name evidence="4" type="ORF">B0J15DRAFT_405041</name>
</gene>
<dbReference type="PROSITE" id="PS00463">
    <property type="entry name" value="ZN2_CY6_FUNGAL_1"/>
    <property type="match status" value="1"/>
</dbReference>
<dbReference type="InterPro" id="IPR050797">
    <property type="entry name" value="Carb_Metab_Trans_Reg"/>
</dbReference>
<dbReference type="InterPro" id="IPR001138">
    <property type="entry name" value="Zn2Cys6_DnaBD"/>
</dbReference>
<feature type="domain" description="Zn(2)-C6 fungal-type" evidence="3">
    <location>
        <begin position="8"/>
        <end position="37"/>
    </location>
</feature>
<feature type="region of interest" description="Disordered" evidence="2">
    <location>
        <begin position="65"/>
        <end position="85"/>
    </location>
</feature>
<evidence type="ECO:0000313" key="5">
    <source>
        <dbReference type="Proteomes" id="UP000736672"/>
    </source>
</evidence>
<accession>A0A9P9JXB3</accession>
<keyword evidence="1" id="KW-0539">Nucleus</keyword>
<dbReference type="GO" id="GO:0008270">
    <property type="term" value="F:zinc ion binding"/>
    <property type="evidence" value="ECO:0007669"/>
    <property type="project" value="InterPro"/>
</dbReference>
<dbReference type="Pfam" id="PF00172">
    <property type="entry name" value="Zn_clus"/>
    <property type="match status" value="1"/>
</dbReference>
<comment type="caution">
    <text evidence="4">The sequence shown here is derived from an EMBL/GenBank/DDBJ whole genome shotgun (WGS) entry which is preliminary data.</text>
</comment>
<sequence length="515" mass="56971">MSPRIHRACDCCRVRKVRCSSASPCLQCAHHDIRCVFSPPPERRKPPVRGRLVAQLRENADTKILNPEIGSAASPAGDPNLDASRPGPTSLVLGTGYSSNFFIALISEFDRAVYPLNPMVTSAEIHAAIRNMHESPEDAALVYAFAGVTMSLSTTSWASHNHSAGRMADLIQRSFHSLRQVDSESGGIIAELPVSVKRATTCLFLGITLMAFKRFDRSFAMLREAIALVHTFDNYSCNAFRLSAFEAARRRRIYLGMYMHERFLTMVSGYPSVLPTLATAALVADSCIQPHIDIGFNCLVRLFYILDDTFLAHWTEQTYPTQIAPEITAQWIQSKQAQLDQDEISTAEAKQSLQGSGRGMLTELQHANLSTTRLWLRTLVWQLALSRGILSSATARDRHEGLSLHLPAHRLSGQLGGLVNQLDSFASIGTHGNGMLRKLFEITSTIADVLALPATNDQTQSGATAQAEDLLFSVRFPFGRVEKWEKEHLLEKLRVLQRIYTDVFFGDLVPASSDG</sequence>
<name>A0A9P9JXB3_FUSSL</name>
<evidence type="ECO:0000256" key="2">
    <source>
        <dbReference type="SAM" id="MobiDB-lite"/>
    </source>
</evidence>
<dbReference type="InterPro" id="IPR036864">
    <property type="entry name" value="Zn2-C6_fun-type_DNA-bd_sf"/>
</dbReference>
<reference evidence="4" key="1">
    <citation type="journal article" date="2021" name="Nat. Commun.">
        <title>Genetic determinants of endophytism in the Arabidopsis root mycobiome.</title>
        <authorList>
            <person name="Mesny F."/>
            <person name="Miyauchi S."/>
            <person name="Thiergart T."/>
            <person name="Pickel B."/>
            <person name="Atanasova L."/>
            <person name="Karlsson M."/>
            <person name="Huettel B."/>
            <person name="Barry K.W."/>
            <person name="Haridas S."/>
            <person name="Chen C."/>
            <person name="Bauer D."/>
            <person name="Andreopoulos W."/>
            <person name="Pangilinan J."/>
            <person name="LaButti K."/>
            <person name="Riley R."/>
            <person name="Lipzen A."/>
            <person name="Clum A."/>
            <person name="Drula E."/>
            <person name="Henrissat B."/>
            <person name="Kohler A."/>
            <person name="Grigoriev I.V."/>
            <person name="Martin F.M."/>
            <person name="Hacquard S."/>
        </authorList>
    </citation>
    <scope>NUCLEOTIDE SEQUENCE</scope>
    <source>
        <strain evidence="4">FSSC 5 MPI-SDFR-AT-0091</strain>
    </source>
</reference>
<dbReference type="PROSITE" id="PS50048">
    <property type="entry name" value="ZN2_CY6_FUNGAL_2"/>
    <property type="match status" value="1"/>
</dbReference>
<organism evidence="4 5">
    <name type="scientific">Fusarium solani</name>
    <name type="common">Filamentous fungus</name>
    <dbReference type="NCBI Taxonomy" id="169388"/>
    <lineage>
        <taxon>Eukaryota</taxon>
        <taxon>Fungi</taxon>
        <taxon>Dikarya</taxon>
        <taxon>Ascomycota</taxon>
        <taxon>Pezizomycotina</taxon>
        <taxon>Sordariomycetes</taxon>
        <taxon>Hypocreomycetidae</taxon>
        <taxon>Hypocreales</taxon>
        <taxon>Nectriaceae</taxon>
        <taxon>Fusarium</taxon>
        <taxon>Fusarium solani species complex</taxon>
    </lineage>
</organism>
<evidence type="ECO:0000259" key="3">
    <source>
        <dbReference type="PROSITE" id="PS50048"/>
    </source>
</evidence>
<dbReference type="EMBL" id="JAGTJS010000020">
    <property type="protein sequence ID" value="KAH7240433.1"/>
    <property type="molecule type" value="Genomic_DNA"/>
</dbReference>
<dbReference type="CDD" id="cd12148">
    <property type="entry name" value="fungal_TF_MHR"/>
    <property type="match status" value="1"/>
</dbReference>
<dbReference type="SUPFAM" id="SSF57701">
    <property type="entry name" value="Zn2/Cys6 DNA-binding domain"/>
    <property type="match status" value="1"/>
</dbReference>
<dbReference type="PANTHER" id="PTHR31668:SF24">
    <property type="entry name" value="TRANSCRIPTION FACTOR, PUTATIVE-RELATED"/>
    <property type="match status" value="1"/>
</dbReference>
<proteinExistence type="predicted"/>